<dbReference type="EMBL" id="BAAABX010000086">
    <property type="protein sequence ID" value="GAA0436615.1"/>
    <property type="molecule type" value="Genomic_DNA"/>
</dbReference>
<evidence type="ECO:0000256" key="2">
    <source>
        <dbReference type="SAM" id="Phobius"/>
    </source>
</evidence>
<gene>
    <name evidence="3" type="ORF">GCM10010357_67590</name>
</gene>
<dbReference type="Proteomes" id="UP001500879">
    <property type="component" value="Unassembled WGS sequence"/>
</dbReference>
<feature type="region of interest" description="Disordered" evidence="1">
    <location>
        <begin position="55"/>
        <end position="81"/>
    </location>
</feature>
<feature type="transmembrane region" description="Helical" evidence="2">
    <location>
        <begin position="27"/>
        <end position="48"/>
    </location>
</feature>
<sequence>MLWNAGEVQRSPPGGDMDSLRSALPTLTRWGLVAALVVLFGALVYFGVRTAESPPRLADPAPTAPPGPVGPKGSLPPQARGAYDPNTRVLALLAFVSPLLTTIIGFYFGKSTGEATGEAVKSEVRAQQAQIPSALYAAGHGSAVDVLLDKGLITPFPGGHSDGGHADGGSSGK</sequence>
<accession>A0ABN0Z7J9</accession>
<evidence type="ECO:0000313" key="3">
    <source>
        <dbReference type="EMBL" id="GAA0436615.1"/>
    </source>
</evidence>
<reference evidence="3 4" key="1">
    <citation type="journal article" date="2019" name="Int. J. Syst. Evol. Microbiol.">
        <title>The Global Catalogue of Microorganisms (GCM) 10K type strain sequencing project: providing services to taxonomists for standard genome sequencing and annotation.</title>
        <authorList>
            <consortium name="The Broad Institute Genomics Platform"/>
            <consortium name="The Broad Institute Genome Sequencing Center for Infectious Disease"/>
            <person name="Wu L."/>
            <person name="Ma J."/>
        </authorList>
    </citation>
    <scope>NUCLEOTIDE SEQUENCE [LARGE SCALE GENOMIC DNA]</scope>
    <source>
        <strain evidence="3 4">JCM 4788</strain>
    </source>
</reference>
<protein>
    <submittedName>
        <fullName evidence="3">Uncharacterized protein</fullName>
    </submittedName>
</protein>
<comment type="caution">
    <text evidence="3">The sequence shown here is derived from an EMBL/GenBank/DDBJ whole genome shotgun (WGS) entry which is preliminary data.</text>
</comment>
<evidence type="ECO:0000313" key="4">
    <source>
        <dbReference type="Proteomes" id="UP001500879"/>
    </source>
</evidence>
<keyword evidence="4" id="KW-1185">Reference proteome</keyword>
<feature type="transmembrane region" description="Helical" evidence="2">
    <location>
        <begin position="89"/>
        <end position="108"/>
    </location>
</feature>
<name>A0ABN0Z7J9_9ACTN</name>
<keyword evidence="2" id="KW-0472">Membrane</keyword>
<evidence type="ECO:0000256" key="1">
    <source>
        <dbReference type="SAM" id="MobiDB-lite"/>
    </source>
</evidence>
<proteinExistence type="predicted"/>
<organism evidence="3 4">
    <name type="scientific">Streptomyces luteireticuli</name>
    <dbReference type="NCBI Taxonomy" id="173858"/>
    <lineage>
        <taxon>Bacteria</taxon>
        <taxon>Bacillati</taxon>
        <taxon>Actinomycetota</taxon>
        <taxon>Actinomycetes</taxon>
        <taxon>Kitasatosporales</taxon>
        <taxon>Streptomycetaceae</taxon>
        <taxon>Streptomyces</taxon>
    </lineage>
</organism>
<keyword evidence="2" id="KW-1133">Transmembrane helix</keyword>
<keyword evidence="2" id="KW-0812">Transmembrane</keyword>